<reference evidence="3" key="1">
    <citation type="submission" date="2016-10" db="EMBL/GenBank/DDBJ databases">
        <authorList>
            <person name="Varghese N."/>
            <person name="Submissions S."/>
        </authorList>
    </citation>
    <scope>NUCLEOTIDE SEQUENCE [LARGE SCALE GENOMIC DNA]</scope>
    <source>
        <strain evidence="3">DSM 44437</strain>
    </source>
</reference>
<dbReference type="Gene3D" id="3.90.1200.10">
    <property type="match status" value="1"/>
</dbReference>
<dbReference type="Proteomes" id="UP000199503">
    <property type="component" value="Unassembled WGS sequence"/>
</dbReference>
<dbReference type="InterPro" id="IPR011009">
    <property type="entry name" value="Kinase-like_dom_sf"/>
</dbReference>
<dbReference type="SUPFAM" id="SSF56112">
    <property type="entry name" value="Protein kinase-like (PK-like)"/>
    <property type="match status" value="1"/>
</dbReference>
<dbReference type="RefSeq" id="WP_177229832.1">
    <property type="nucleotide sequence ID" value="NZ_FOFV01000007.1"/>
</dbReference>
<dbReference type="EMBL" id="FOFV01000007">
    <property type="protein sequence ID" value="SER27352.1"/>
    <property type="molecule type" value="Genomic_DNA"/>
</dbReference>
<dbReference type="STRING" id="65499.SAMN04488000_107227"/>
<keyword evidence="2" id="KW-0418">Kinase</keyword>
<accession>A0A1H9MUJ2</accession>
<evidence type="ECO:0000259" key="1">
    <source>
        <dbReference type="Pfam" id="PF01636"/>
    </source>
</evidence>
<dbReference type="InterPro" id="IPR051678">
    <property type="entry name" value="AGP_Transferase"/>
</dbReference>
<dbReference type="AlphaFoldDB" id="A0A1H9MUJ2"/>
<dbReference type="GO" id="GO:0016301">
    <property type="term" value="F:kinase activity"/>
    <property type="evidence" value="ECO:0007669"/>
    <property type="project" value="UniProtKB-KW"/>
</dbReference>
<sequence>MTELPAAVSGWLAAHLPGARVAAELSGGYRNQNVAVVSGSGEKFVLRRYLRGTTCAVERDLAVRMSGVVPVPEVVAADPDGSAAGEPVLLSRFADGVMLDRVVAGLGDGEAEELGHAVGSVLAAIGTIGFPAPGFFSGAGLSPAPAESDTADLVAFTANRVGEMALEPRDKAALLALAERDQQVLAGVAPVARLVHSDFSGKNLLVARDAGRWSVTAVLDWEFAYSGNPLADVGNVLRFPEDTGPAFEHGLIAGCGPLPDGWREVSAALDLFALVDLLTLPAAHPLHTKVVAAVRERAESTCAT</sequence>
<dbReference type="PANTHER" id="PTHR21310">
    <property type="entry name" value="AMINOGLYCOSIDE PHOSPHOTRANSFERASE-RELATED-RELATED"/>
    <property type="match status" value="1"/>
</dbReference>
<dbReference type="InterPro" id="IPR002575">
    <property type="entry name" value="Aminoglycoside_PTrfase"/>
</dbReference>
<dbReference type="Gene3D" id="3.30.200.20">
    <property type="entry name" value="Phosphorylase Kinase, domain 1"/>
    <property type="match status" value="1"/>
</dbReference>
<evidence type="ECO:0000313" key="3">
    <source>
        <dbReference type="Proteomes" id="UP000199503"/>
    </source>
</evidence>
<name>A0A1H9MUJ2_9PSEU</name>
<organism evidence="2 3">
    <name type="scientific">Lentzea albida</name>
    <dbReference type="NCBI Taxonomy" id="65499"/>
    <lineage>
        <taxon>Bacteria</taxon>
        <taxon>Bacillati</taxon>
        <taxon>Actinomycetota</taxon>
        <taxon>Actinomycetes</taxon>
        <taxon>Pseudonocardiales</taxon>
        <taxon>Pseudonocardiaceae</taxon>
        <taxon>Lentzea</taxon>
    </lineage>
</organism>
<keyword evidence="2" id="KW-0808">Transferase</keyword>
<protein>
    <submittedName>
        <fullName evidence="2">Predicted kinase, aminoglycoside phosphotransferase (APT) family</fullName>
    </submittedName>
</protein>
<dbReference type="Pfam" id="PF01636">
    <property type="entry name" value="APH"/>
    <property type="match status" value="1"/>
</dbReference>
<proteinExistence type="predicted"/>
<feature type="domain" description="Aminoglycoside phosphotransferase" evidence="1">
    <location>
        <begin position="23"/>
        <end position="264"/>
    </location>
</feature>
<evidence type="ECO:0000313" key="2">
    <source>
        <dbReference type="EMBL" id="SER27352.1"/>
    </source>
</evidence>
<gene>
    <name evidence="2" type="ORF">SAMN04488000_107227</name>
</gene>
<keyword evidence="3" id="KW-1185">Reference proteome</keyword>